<dbReference type="InterPro" id="IPR003594">
    <property type="entry name" value="HATPase_dom"/>
</dbReference>
<dbReference type="Gene3D" id="3.30.565.10">
    <property type="entry name" value="Histidine kinase-like ATPase, C-terminal domain"/>
    <property type="match status" value="1"/>
</dbReference>
<evidence type="ECO:0000256" key="3">
    <source>
        <dbReference type="ARBA" id="ARBA00022553"/>
    </source>
</evidence>
<dbReference type="InterPro" id="IPR011712">
    <property type="entry name" value="Sig_transdc_His_kin_sub3_dim/P"/>
</dbReference>
<evidence type="ECO:0000256" key="7">
    <source>
        <dbReference type="ARBA" id="ARBA00022840"/>
    </source>
</evidence>
<dbReference type="Gene3D" id="1.20.5.1930">
    <property type="match status" value="1"/>
</dbReference>
<dbReference type="Proteomes" id="UP000196475">
    <property type="component" value="Unassembled WGS sequence"/>
</dbReference>
<dbReference type="Pfam" id="PF07730">
    <property type="entry name" value="HisKA_3"/>
    <property type="match status" value="1"/>
</dbReference>
<dbReference type="GO" id="GO:0005524">
    <property type="term" value="F:ATP binding"/>
    <property type="evidence" value="ECO:0007669"/>
    <property type="project" value="UniProtKB-KW"/>
</dbReference>
<dbReference type="SMART" id="SM00387">
    <property type="entry name" value="HATPase_c"/>
    <property type="match status" value="1"/>
</dbReference>
<dbReference type="EC" id="2.7.13.3" evidence="2"/>
<evidence type="ECO:0000256" key="5">
    <source>
        <dbReference type="ARBA" id="ARBA00022741"/>
    </source>
</evidence>
<keyword evidence="8" id="KW-0902">Two-component regulatory system</keyword>
<dbReference type="PANTHER" id="PTHR24421">
    <property type="entry name" value="NITRATE/NITRITE SENSOR PROTEIN NARX-RELATED"/>
    <property type="match status" value="1"/>
</dbReference>
<keyword evidence="7" id="KW-0067">ATP-binding</keyword>
<evidence type="ECO:0000256" key="8">
    <source>
        <dbReference type="ARBA" id="ARBA00023012"/>
    </source>
</evidence>
<comment type="caution">
    <text evidence="10">The sequence shown here is derived from an EMBL/GenBank/DDBJ whole genome shotgun (WGS) entry which is preliminary data.</text>
</comment>
<keyword evidence="5" id="KW-0547">Nucleotide-binding</keyword>
<evidence type="ECO:0000259" key="9">
    <source>
        <dbReference type="SMART" id="SM00387"/>
    </source>
</evidence>
<sequence length="219" mass="24513">MKLLHASREAAGIAEVRERNRIAREIHDSVGHKIAGILFQLQAANKLWQRDREQAAAMVEGSVAALSEALELLRETVHNLKPRQPLEVAYIQRIIDQFTFCPVRFSFRGDFNQVPPHHMEVLASTIQEALTNVAKYSQATEVDIRIEIRDAFTRLAIRDNGVGAEKIKEGLGLSGMRERIRNMGGTVSISGKDGFLIVCLIPREEGRSLFEGLEDVDRG</sequence>
<protein>
    <recommendedName>
        <fullName evidence="2">histidine kinase</fullName>
        <ecNumber evidence="2">2.7.13.3</ecNumber>
    </recommendedName>
</protein>
<keyword evidence="3" id="KW-0597">Phosphoprotein</keyword>
<evidence type="ECO:0000256" key="6">
    <source>
        <dbReference type="ARBA" id="ARBA00022777"/>
    </source>
</evidence>
<dbReference type="InterPro" id="IPR036890">
    <property type="entry name" value="HATPase_C_sf"/>
</dbReference>
<dbReference type="GO" id="GO:0000155">
    <property type="term" value="F:phosphorelay sensor kinase activity"/>
    <property type="evidence" value="ECO:0007669"/>
    <property type="project" value="InterPro"/>
</dbReference>
<evidence type="ECO:0000313" key="11">
    <source>
        <dbReference type="Proteomes" id="UP000196475"/>
    </source>
</evidence>
<dbReference type="AlphaFoldDB" id="A0A1Y3PNP2"/>
<accession>A0A1Y3PNP2</accession>
<organism evidence="10 11">
    <name type="scientific">Bacillus thermozeamaize</name>
    <dbReference type="NCBI Taxonomy" id="230954"/>
    <lineage>
        <taxon>Bacteria</taxon>
        <taxon>Bacillati</taxon>
        <taxon>Bacillota</taxon>
        <taxon>Bacilli</taxon>
        <taxon>Bacillales</taxon>
        <taxon>Bacillaceae</taxon>
        <taxon>Bacillus</taxon>
    </lineage>
</organism>
<dbReference type="SUPFAM" id="SSF55874">
    <property type="entry name" value="ATPase domain of HSP90 chaperone/DNA topoisomerase II/histidine kinase"/>
    <property type="match status" value="1"/>
</dbReference>
<evidence type="ECO:0000256" key="2">
    <source>
        <dbReference type="ARBA" id="ARBA00012438"/>
    </source>
</evidence>
<dbReference type="Pfam" id="PF02518">
    <property type="entry name" value="HATPase_c"/>
    <property type="match status" value="1"/>
</dbReference>
<proteinExistence type="predicted"/>
<reference evidence="11" key="1">
    <citation type="submission" date="2016-06" db="EMBL/GenBank/DDBJ databases">
        <authorList>
            <person name="Nascimento L."/>
            <person name="Pereira R.V."/>
            <person name="Martins L.F."/>
            <person name="Quaggio R.B."/>
            <person name="Silva A.M."/>
            <person name="Setubal J.C."/>
        </authorList>
    </citation>
    <scope>NUCLEOTIDE SEQUENCE [LARGE SCALE GENOMIC DNA]</scope>
</reference>
<dbReference type="PANTHER" id="PTHR24421:SF10">
    <property type="entry name" value="NITRATE_NITRITE SENSOR PROTEIN NARQ"/>
    <property type="match status" value="1"/>
</dbReference>
<evidence type="ECO:0000256" key="4">
    <source>
        <dbReference type="ARBA" id="ARBA00022679"/>
    </source>
</evidence>
<feature type="domain" description="Histidine kinase/HSP90-like ATPase" evidence="9">
    <location>
        <begin position="117"/>
        <end position="205"/>
    </location>
</feature>
<keyword evidence="4" id="KW-0808">Transferase</keyword>
<dbReference type="EMBL" id="LZRT01000058">
    <property type="protein sequence ID" value="OUM88664.1"/>
    <property type="molecule type" value="Genomic_DNA"/>
</dbReference>
<gene>
    <name evidence="10" type="ORF">BAA01_03270</name>
</gene>
<evidence type="ECO:0000256" key="1">
    <source>
        <dbReference type="ARBA" id="ARBA00000085"/>
    </source>
</evidence>
<dbReference type="GO" id="GO:0016020">
    <property type="term" value="C:membrane"/>
    <property type="evidence" value="ECO:0007669"/>
    <property type="project" value="InterPro"/>
</dbReference>
<name>A0A1Y3PNP2_9BACI</name>
<evidence type="ECO:0000313" key="10">
    <source>
        <dbReference type="EMBL" id="OUM88664.1"/>
    </source>
</evidence>
<dbReference type="CDD" id="cd16917">
    <property type="entry name" value="HATPase_UhpB-NarQ-NarX-like"/>
    <property type="match status" value="1"/>
</dbReference>
<dbReference type="GO" id="GO:0046983">
    <property type="term" value="F:protein dimerization activity"/>
    <property type="evidence" value="ECO:0007669"/>
    <property type="project" value="InterPro"/>
</dbReference>
<keyword evidence="6" id="KW-0418">Kinase</keyword>
<comment type="catalytic activity">
    <reaction evidence="1">
        <text>ATP + protein L-histidine = ADP + protein N-phospho-L-histidine.</text>
        <dbReference type="EC" id="2.7.13.3"/>
    </reaction>
</comment>
<dbReference type="InterPro" id="IPR050482">
    <property type="entry name" value="Sensor_HK_TwoCompSys"/>
</dbReference>